<dbReference type="OrthoDB" id="9777044at2"/>
<evidence type="ECO:0000313" key="7">
    <source>
        <dbReference type="Proteomes" id="UP000269923"/>
    </source>
</evidence>
<dbReference type="PANTHER" id="PTHR30371">
    <property type="entry name" value="SEC-INDEPENDENT PROTEIN TRANSLOCASE PROTEIN TATC"/>
    <property type="match status" value="1"/>
</dbReference>
<dbReference type="InterPro" id="IPR002033">
    <property type="entry name" value="TatC"/>
</dbReference>
<proteinExistence type="inferred from homology"/>
<dbReference type="Pfam" id="PF00902">
    <property type="entry name" value="TatC"/>
    <property type="match status" value="1"/>
</dbReference>
<evidence type="ECO:0000256" key="2">
    <source>
        <dbReference type="ARBA" id="ARBA00022692"/>
    </source>
</evidence>
<dbReference type="GO" id="GO:0065002">
    <property type="term" value="P:intracellular protein transmembrane transport"/>
    <property type="evidence" value="ECO:0007669"/>
    <property type="project" value="TreeGrafter"/>
</dbReference>
<feature type="transmembrane region" description="Helical" evidence="5">
    <location>
        <begin position="155"/>
        <end position="180"/>
    </location>
</feature>
<dbReference type="GO" id="GO:0043953">
    <property type="term" value="P:protein transport by the Tat complex"/>
    <property type="evidence" value="ECO:0007669"/>
    <property type="project" value="UniProtKB-UniRule"/>
</dbReference>
<dbReference type="NCBIfam" id="TIGR00945">
    <property type="entry name" value="tatC"/>
    <property type="match status" value="1"/>
</dbReference>
<reference evidence="6 7" key="1">
    <citation type="submission" date="2018-11" db="EMBL/GenBank/DDBJ databases">
        <title>Genomes From Bacteria Associated with the Canine Oral Cavity: a Test Case for Automated Genome-Based Taxonomic Assignment.</title>
        <authorList>
            <person name="Coil D.A."/>
            <person name="Jospin G."/>
            <person name="Darling A.E."/>
            <person name="Wallis C."/>
            <person name="Davis I.J."/>
            <person name="Harris S."/>
            <person name="Eisen J.A."/>
            <person name="Holcombe L.J."/>
            <person name="O'Flynn C."/>
        </authorList>
    </citation>
    <scope>NUCLEOTIDE SEQUENCE [LARGE SCALE GENOMIC DNA]</scope>
    <source>
        <strain evidence="6 7">COT-280</strain>
    </source>
</reference>
<feature type="transmembrane region" description="Helical" evidence="5">
    <location>
        <begin position="192"/>
        <end position="208"/>
    </location>
</feature>
<evidence type="ECO:0000256" key="4">
    <source>
        <dbReference type="ARBA" id="ARBA00023136"/>
    </source>
</evidence>
<evidence type="ECO:0000256" key="3">
    <source>
        <dbReference type="ARBA" id="ARBA00022989"/>
    </source>
</evidence>
<keyword evidence="2 5" id="KW-0812">Transmembrane</keyword>
<dbReference type="STRING" id="1121352.GCA_000620925_01428"/>
<dbReference type="RefSeq" id="WP_124796303.1">
    <property type="nucleotide sequence ID" value="NZ_RQYC01000030.1"/>
</dbReference>
<keyword evidence="5" id="KW-0653">Protein transport</keyword>
<sequence length="240" mass="26018">MTEHAEEQPLTAHLLELRRRLLYIVAGIVIGILVLLPWAQELYALIAKPLLSVLPPQTSMIATDVASPLFVPLKVAFMGGLVLSLPNTLYHIWAFVAPALYRNEKRLIVPLLASSLLLFAAGVAFCYFLVFPAAFRFLAAMTPEGVNMATDIGNYLSFVLGMFLAFGAAFEVPVAVVLLYRGGAVSLETLKAARPYVVVGVFVVAAVVTPPDVLSQVMLALPMLALYEIGLLVCSSMRRN</sequence>
<keyword evidence="5" id="KW-0811">Translocation</keyword>
<comment type="subcellular location">
    <subcellularLocation>
        <location evidence="5">Cell membrane</location>
        <topology evidence="5">Multi-pass membrane protein</topology>
    </subcellularLocation>
    <subcellularLocation>
        <location evidence="1">Membrane</location>
        <topology evidence="1">Multi-pass membrane protein</topology>
    </subcellularLocation>
</comment>
<name>A0A3P2A0H0_9NEIS</name>
<keyword evidence="7" id="KW-1185">Reference proteome</keyword>
<gene>
    <name evidence="5 6" type="primary">tatC</name>
    <name evidence="6" type="ORF">EII21_10630</name>
</gene>
<evidence type="ECO:0000256" key="1">
    <source>
        <dbReference type="ARBA" id="ARBA00004141"/>
    </source>
</evidence>
<organism evidence="6 7">
    <name type="scientific">Conchiformibius steedae</name>
    <dbReference type="NCBI Taxonomy" id="153493"/>
    <lineage>
        <taxon>Bacteria</taxon>
        <taxon>Pseudomonadati</taxon>
        <taxon>Pseudomonadota</taxon>
        <taxon>Betaproteobacteria</taxon>
        <taxon>Neisseriales</taxon>
        <taxon>Neisseriaceae</taxon>
        <taxon>Conchiformibius</taxon>
    </lineage>
</organism>
<feature type="transmembrane region" description="Helical" evidence="5">
    <location>
        <begin position="108"/>
        <end position="135"/>
    </location>
</feature>
<dbReference type="GO" id="GO:0033281">
    <property type="term" value="C:TAT protein transport complex"/>
    <property type="evidence" value="ECO:0007669"/>
    <property type="project" value="UniProtKB-UniRule"/>
</dbReference>
<feature type="transmembrane region" description="Helical" evidence="5">
    <location>
        <begin position="21"/>
        <end position="39"/>
    </location>
</feature>
<keyword evidence="5" id="KW-0813">Transport</keyword>
<dbReference type="HAMAP" id="MF_00902">
    <property type="entry name" value="TatC"/>
    <property type="match status" value="1"/>
</dbReference>
<evidence type="ECO:0000256" key="5">
    <source>
        <dbReference type="HAMAP-Rule" id="MF_00902"/>
    </source>
</evidence>
<comment type="caution">
    <text evidence="6">The sequence shown here is derived from an EMBL/GenBank/DDBJ whole genome shotgun (WGS) entry which is preliminary data.</text>
</comment>
<dbReference type="EMBL" id="RQYC01000030">
    <property type="protein sequence ID" value="RRD88867.1"/>
    <property type="molecule type" value="Genomic_DNA"/>
</dbReference>
<dbReference type="Proteomes" id="UP000269923">
    <property type="component" value="Unassembled WGS sequence"/>
</dbReference>
<keyword evidence="3 5" id="KW-1133">Transmembrane helix</keyword>
<dbReference type="AlphaFoldDB" id="A0A3P2A0H0"/>
<dbReference type="GO" id="GO:0009977">
    <property type="term" value="F:proton motive force dependent protein transmembrane transporter activity"/>
    <property type="evidence" value="ECO:0007669"/>
    <property type="project" value="TreeGrafter"/>
</dbReference>
<feature type="transmembrane region" description="Helical" evidence="5">
    <location>
        <begin position="214"/>
        <end position="234"/>
    </location>
</feature>
<evidence type="ECO:0000313" key="6">
    <source>
        <dbReference type="EMBL" id="RRD88867.1"/>
    </source>
</evidence>
<accession>A0A3P2A0H0</accession>
<comment type="subunit">
    <text evidence="5">The Tat system comprises two distinct complexes: a TatABC complex, containing multiple copies of TatA, TatB and TatC subunits, and a separate TatA complex, containing only TatA subunits. Substrates initially bind to the TatABC complex, which probably triggers association of the separate TatA complex to form the active translocon.</text>
</comment>
<dbReference type="PANTHER" id="PTHR30371:SF0">
    <property type="entry name" value="SEC-INDEPENDENT PROTEIN TRANSLOCASE PROTEIN TATC, CHLOROPLASTIC-RELATED"/>
    <property type="match status" value="1"/>
</dbReference>
<keyword evidence="4 5" id="KW-0472">Membrane</keyword>
<comment type="function">
    <text evidence="5">Part of the twin-arginine translocation (Tat) system that transports large folded proteins containing a characteristic twin-arginine motif in their signal peptide across membranes. Together with TatB, TatC is part of a receptor directly interacting with Tat signal peptides.</text>
</comment>
<protein>
    <recommendedName>
        <fullName evidence="5">Sec-independent protein translocase protein TatC</fullName>
    </recommendedName>
</protein>
<comment type="similarity">
    <text evidence="5">Belongs to the TatC family.</text>
</comment>
<feature type="transmembrane region" description="Helical" evidence="5">
    <location>
        <begin position="75"/>
        <end position="96"/>
    </location>
</feature>
<keyword evidence="5" id="KW-1003">Cell membrane</keyword>
<dbReference type="PRINTS" id="PR01840">
    <property type="entry name" value="TATCFAMILY"/>
</dbReference>